<organism evidence="1 2">
    <name type="scientific">Pyricularia oryzae</name>
    <name type="common">Rice blast fungus</name>
    <name type="synonym">Magnaporthe oryzae</name>
    <dbReference type="NCBI Taxonomy" id="318829"/>
    <lineage>
        <taxon>Eukaryota</taxon>
        <taxon>Fungi</taxon>
        <taxon>Dikarya</taxon>
        <taxon>Ascomycota</taxon>
        <taxon>Pezizomycotina</taxon>
        <taxon>Sordariomycetes</taxon>
        <taxon>Sordariomycetidae</taxon>
        <taxon>Magnaporthales</taxon>
        <taxon>Pyriculariaceae</taxon>
        <taxon>Pyricularia</taxon>
    </lineage>
</organism>
<accession>A0A4P7NIH0</accession>
<reference evidence="1 2" key="1">
    <citation type="journal article" date="2019" name="Mol. Biol. Evol.">
        <title>Blast fungal genomes show frequent chromosomal changes, gene gains and losses, and effector gene turnover.</title>
        <authorList>
            <person name="Gomez Luciano L.B."/>
            <person name="Jason Tsai I."/>
            <person name="Chuma I."/>
            <person name="Tosa Y."/>
            <person name="Chen Y.H."/>
            <person name="Li J.Y."/>
            <person name="Li M.Y."/>
            <person name="Jade Lu M.Y."/>
            <person name="Nakayashiki H."/>
            <person name="Li W.H."/>
        </authorList>
    </citation>
    <scope>NUCLEOTIDE SEQUENCE [LARGE SCALE GENOMIC DNA]</scope>
    <source>
        <strain evidence="1">MZ5-1-6</strain>
    </source>
</reference>
<evidence type="ECO:0000313" key="1">
    <source>
        <dbReference type="EMBL" id="QBZ61805.1"/>
    </source>
</evidence>
<sequence>MQDEQKRPRLSWIIHYDLPSPTTPDHQSVSLYGTRDRHEVYRIHELSSPR</sequence>
<dbReference type="EMBL" id="CP034207">
    <property type="protein sequence ID" value="QBZ61805.1"/>
    <property type="molecule type" value="Genomic_DNA"/>
</dbReference>
<name>A0A4P7NIH0_PYROR</name>
<proteinExistence type="predicted"/>
<gene>
    <name evidence="1" type="ORF">PoMZ_08763</name>
</gene>
<dbReference type="Proteomes" id="UP000294847">
    <property type="component" value="Chromosome 4"/>
</dbReference>
<dbReference type="AlphaFoldDB" id="A0A4P7NIH0"/>
<protein>
    <submittedName>
        <fullName evidence="1">Uncharacterized protein</fullName>
    </submittedName>
</protein>
<evidence type="ECO:0000313" key="2">
    <source>
        <dbReference type="Proteomes" id="UP000294847"/>
    </source>
</evidence>